<dbReference type="Gene3D" id="1.10.3290.10">
    <property type="entry name" value="Fido-like domain"/>
    <property type="match status" value="1"/>
</dbReference>
<dbReference type="AlphaFoldDB" id="A0A2H0W6W8"/>
<proteinExistence type="predicted"/>
<dbReference type="Proteomes" id="UP000231382">
    <property type="component" value="Unassembled WGS sequence"/>
</dbReference>
<accession>A0A2H0W6W8</accession>
<feature type="domain" description="Fido" evidence="1">
    <location>
        <begin position="55"/>
        <end position="218"/>
    </location>
</feature>
<dbReference type="Pfam" id="PF02661">
    <property type="entry name" value="Fic"/>
    <property type="match status" value="1"/>
</dbReference>
<reference evidence="3" key="1">
    <citation type="submission" date="2017-09" db="EMBL/GenBank/DDBJ databases">
        <title>Depth-based differentiation of microbial function through sediment-hosted aquifers and enrichment of novel symbionts in the deep terrestrial subsurface.</title>
        <authorList>
            <person name="Probst A.J."/>
            <person name="Ladd B."/>
            <person name="Jarett J.K."/>
            <person name="Geller-Mcgrath D.E."/>
            <person name="Sieber C.M.K."/>
            <person name="Emerson J.B."/>
            <person name="Anantharaman K."/>
            <person name="Thomas B.C."/>
            <person name="Malmstrom R."/>
            <person name="Stieglmeier M."/>
            <person name="Klingl A."/>
            <person name="Woyke T."/>
            <person name="Ryan C.M."/>
            <person name="Banfield J.F."/>
        </authorList>
    </citation>
    <scope>NUCLEOTIDE SEQUENCE [LARGE SCALE GENOMIC DNA]</scope>
</reference>
<dbReference type="SUPFAM" id="SSF140931">
    <property type="entry name" value="Fic-like"/>
    <property type="match status" value="1"/>
</dbReference>
<sequence>MREPRFESDSPESRQEGHNKFDRFAHLYGVVADKDSVVADSDDEKPREIPEGSETRLKILKDMEAGKFLDILSVSNGLLRGAGFTRWSGEAADTTVAFGGGSMKELEPPENAEILFEHFFKELQQKISAETTEIWAVKLYVALVFAHMFPDGNGRLARNAYSFIKDGHILEEGISSERGTKITEFCQLVNYYSVMRLLQKNGIYEGDDVNGVLDYQADEQYDVGAELPRTLKYIAASRIGLVKNGEKRIFGDDWTEEETERFRAEYQKVKVEWYQESQIMIDHYDEWAIEKLGEALGKKSDTESE</sequence>
<dbReference type="InterPro" id="IPR003812">
    <property type="entry name" value="Fido"/>
</dbReference>
<dbReference type="PROSITE" id="PS51459">
    <property type="entry name" value="FIDO"/>
    <property type="match status" value="1"/>
</dbReference>
<protein>
    <recommendedName>
        <fullName evidence="1">Fido domain-containing protein</fullName>
    </recommendedName>
</protein>
<name>A0A2H0W6W8_9BACT</name>
<comment type="caution">
    <text evidence="2">The sequence shown here is derived from an EMBL/GenBank/DDBJ whole genome shotgun (WGS) entry which is preliminary data.</text>
</comment>
<dbReference type="EMBL" id="PEZW01000009">
    <property type="protein sequence ID" value="PIS07853.1"/>
    <property type="molecule type" value="Genomic_DNA"/>
</dbReference>
<gene>
    <name evidence="2" type="ORF">COT78_01300</name>
</gene>
<organism evidence="2 3">
    <name type="scientific">Candidatus Berkelbacteria bacterium CG10_big_fil_rev_8_21_14_0_10_43_13</name>
    <dbReference type="NCBI Taxonomy" id="1974514"/>
    <lineage>
        <taxon>Bacteria</taxon>
        <taxon>Candidatus Berkelbacteria</taxon>
    </lineage>
</organism>
<dbReference type="InterPro" id="IPR036597">
    <property type="entry name" value="Fido-like_dom_sf"/>
</dbReference>
<evidence type="ECO:0000313" key="2">
    <source>
        <dbReference type="EMBL" id="PIS07853.1"/>
    </source>
</evidence>
<evidence type="ECO:0000313" key="3">
    <source>
        <dbReference type="Proteomes" id="UP000231382"/>
    </source>
</evidence>
<evidence type="ECO:0000259" key="1">
    <source>
        <dbReference type="PROSITE" id="PS51459"/>
    </source>
</evidence>